<sequence>MRLPALVGIGLALAACTTFPEIDAAETPGIDNAPYPDLVPIETLLAAEPPRATPELRAGVESRASALRGRASALQGPIVEPETRSRMRTGIDRSEDG</sequence>
<dbReference type="RefSeq" id="WP_037266063.1">
    <property type="nucleotide sequence ID" value="NZ_JALZ01000039.1"/>
</dbReference>
<dbReference type="AlphaFoldDB" id="X7EAS9"/>
<feature type="compositionally biased region" description="Basic and acidic residues" evidence="1">
    <location>
        <begin position="81"/>
        <end position="97"/>
    </location>
</feature>
<keyword evidence="3" id="KW-1185">Reference proteome</keyword>
<dbReference type="STRING" id="1449350.OCH239_13590"/>
<dbReference type="PROSITE" id="PS51257">
    <property type="entry name" value="PROKAR_LIPOPROTEIN"/>
    <property type="match status" value="1"/>
</dbReference>
<dbReference type="Proteomes" id="UP000022447">
    <property type="component" value="Unassembled WGS sequence"/>
</dbReference>
<dbReference type="eggNOG" id="ENOG50335PB">
    <property type="taxonomic scope" value="Bacteria"/>
</dbReference>
<proteinExistence type="predicted"/>
<evidence type="ECO:0000313" key="3">
    <source>
        <dbReference type="Proteomes" id="UP000022447"/>
    </source>
</evidence>
<reference evidence="2 3" key="1">
    <citation type="submission" date="2014-01" db="EMBL/GenBank/DDBJ databases">
        <title>Roseivivax halodurans JCM 10272 Genome Sequencing.</title>
        <authorList>
            <person name="Lai Q."/>
            <person name="Li G."/>
            <person name="Shao Z."/>
        </authorList>
    </citation>
    <scope>NUCLEOTIDE SEQUENCE [LARGE SCALE GENOMIC DNA]</scope>
    <source>
        <strain evidence="2 3">JCM 10272</strain>
    </source>
</reference>
<name>X7EAS9_9RHOB</name>
<evidence type="ECO:0000313" key="2">
    <source>
        <dbReference type="EMBL" id="ETX13042.1"/>
    </source>
</evidence>
<dbReference type="OrthoDB" id="7872359at2"/>
<feature type="region of interest" description="Disordered" evidence="1">
    <location>
        <begin position="50"/>
        <end position="97"/>
    </location>
</feature>
<comment type="caution">
    <text evidence="2">The sequence shown here is derived from an EMBL/GenBank/DDBJ whole genome shotgun (WGS) entry which is preliminary data.</text>
</comment>
<accession>X7EAS9</accession>
<gene>
    <name evidence="2" type="ORF">OCH239_13590</name>
</gene>
<feature type="compositionally biased region" description="Low complexity" evidence="1">
    <location>
        <begin position="62"/>
        <end position="74"/>
    </location>
</feature>
<evidence type="ECO:0000256" key="1">
    <source>
        <dbReference type="SAM" id="MobiDB-lite"/>
    </source>
</evidence>
<organism evidence="2 3">
    <name type="scientific">Roseivivax halodurans JCM 10272</name>
    <dbReference type="NCBI Taxonomy" id="1449350"/>
    <lineage>
        <taxon>Bacteria</taxon>
        <taxon>Pseudomonadati</taxon>
        <taxon>Pseudomonadota</taxon>
        <taxon>Alphaproteobacteria</taxon>
        <taxon>Rhodobacterales</taxon>
        <taxon>Roseobacteraceae</taxon>
        <taxon>Roseivivax</taxon>
    </lineage>
</organism>
<dbReference type="EMBL" id="JALZ01000039">
    <property type="protein sequence ID" value="ETX13042.1"/>
    <property type="molecule type" value="Genomic_DNA"/>
</dbReference>
<protein>
    <submittedName>
        <fullName evidence="2">Uncharacterized protein</fullName>
    </submittedName>
</protein>